<dbReference type="GO" id="GO:0006979">
    <property type="term" value="P:response to oxidative stress"/>
    <property type="evidence" value="ECO:0007669"/>
    <property type="project" value="InterPro"/>
</dbReference>
<evidence type="ECO:0000256" key="1">
    <source>
        <dbReference type="ARBA" id="ARBA00004613"/>
    </source>
</evidence>
<dbReference type="Pfam" id="PF03098">
    <property type="entry name" value="An_peroxidase"/>
    <property type="match status" value="1"/>
</dbReference>
<dbReference type="InterPro" id="IPR019791">
    <property type="entry name" value="Haem_peroxidase_animal"/>
</dbReference>
<dbReference type="GO" id="GO:0004601">
    <property type="term" value="F:peroxidase activity"/>
    <property type="evidence" value="ECO:0007669"/>
    <property type="project" value="UniProtKB-KW"/>
</dbReference>
<dbReference type="GO" id="GO:0022412">
    <property type="term" value="P:cellular process involved in reproduction in multicellular organism"/>
    <property type="evidence" value="ECO:0007669"/>
    <property type="project" value="UniProtKB-ARBA"/>
</dbReference>
<evidence type="ECO:0000256" key="7">
    <source>
        <dbReference type="ARBA" id="ARBA00023004"/>
    </source>
</evidence>
<dbReference type="EMBL" id="VTPC01001956">
    <property type="protein sequence ID" value="KAF2900909.1"/>
    <property type="molecule type" value="Genomic_DNA"/>
</dbReference>
<dbReference type="CDD" id="cd09823">
    <property type="entry name" value="peroxinectin_like"/>
    <property type="match status" value="1"/>
</dbReference>
<reference evidence="10" key="1">
    <citation type="submission" date="2019-08" db="EMBL/GenBank/DDBJ databases">
        <title>The genome of the North American firefly Photinus pyralis.</title>
        <authorList>
            <consortium name="Photinus pyralis genome working group"/>
            <person name="Fallon T.R."/>
            <person name="Sander Lower S.E."/>
            <person name="Weng J.-K."/>
        </authorList>
    </citation>
    <scope>NUCLEOTIDE SEQUENCE</scope>
    <source>
        <strain evidence="10">TRF0915ILg1</strain>
        <tissue evidence="10">Whole body</tissue>
    </source>
</reference>
<evidence type="ECO:0000313" key="10">
    <source>
        <dbReference type="EMBL" id="KAF2900909.1"/>
    </source>
</evidence>
<proteinExistence type="predicted"/>
<comment type="caution">
    <text evidence="10">The sequence shown here is derived from an EMBL/GenBank/DDBJ whole genome shotgun (WGS) entry which is preliminary data.</text>
</comment>
<evidence type="ECO:0000256" key="6">
    <source>
        <dbReference type="ARBA" id="ARBA00023002"/>
    </source>
</evidence>
<keyword evidence="7 8" id="KW-0408">Iron</keyword>
<keyword evidence="8" id="KW-0479">Metal-binding</keyword>
<comment type="subcellular location">
    <subcellularLocation>
        <location evidence="1">Secreted</location>
    </subcellularLocation>
</comment>
<dbReference type="AlphaFoldDB" id="A0A8K0D814"/>
<dbReference type="PANTHER" id="PTHR11475">
    <property type="entry name" value="OXIDASE/PEROXIDASE"/>
    <property type="match status" value="1"/>
</dbReference>
<keyword evidence="5 9" id="KW-0732">Signal</keyword>
<feature type="binding site" description="axial binding residue" evidence="8">
    <location>
        <position position="422"/>
    </location>
    <ligand>
        <name>heme b</name>
        <dbReference type="ChEBI" id="CHEBI:60344"/>
    </ligand>
    <ligandPart>
        <name>Fe</name>
        <dbReference type="ChEBI" id="CHEBI:18248"/>
    </ligandPart>
</feature>
<dbReference type="PANTHER" id="PTHR11475:SF86">
    <property type="entry name" value="PEROXIDASE"/>
    <property type="match status" value="1"/>
</dbReference>
<name>A0A8K0D814_IGNLU</name>
<dbReference type="SUPFAM" id="SSF48113">
    <property type="entry name" value="Heme-dependent peroxidases"/>
    <property type="match status" value="1"/>
</dbReference>
<dbReference type="Gene3D" id="1.10.640.10">
    <property type="entry name" value="Haem peroxidase domain superfamily, animal type"/>
    <property type="match status" value="1"/>
</dbReference>
<feature type="chain" id="PRO_5035439755" description="Peroxidase" evidence="9">
    <location>
        <begin position="21"/>
        <end position="540"/>
    </location>
</feature>
<keyword evidence="6" id="KW-0560">Oxidoreductase</keyword>
<keyword evidence="11" id="KW-1185">Reference proteome</keyword>
<keyword evidence="2" id="KW-0964">Secreted</keyword>
<keyword evidence="3" id="KW-0575">Peroxidase</keyword>
<dbReference type="FunFam" id="1.10.640.10:FF:000003">
    <property type="entry name" value="chorion peroxidase"/>
    <property type="match status" value="1"/>
</dbReference>
<organism evidence="10 11">
    <name type="scientific">Ignelater luminosus</name>
    <name type="common">Cucubano</name>
    <name type="synonym">Pyrophorus luminosus</name>
    <dbReference type="NCBI Taxonomy" id="2038154"/>
    <lineage>
        <taxon>Eukaryota</taxon>
        <taxon>Metazoa</taxon>
        <taxon>Ecdysozoa</taxon>
        <taxon>Arthropoda</taxon>
        <taxon>Hexapoda</taxon>
        <taxon>Insecta</taxon>
        <taxon>Pterygota</taxon>
        <taxon>Neoptera</taxon>
        <taxon>Endopterygota</taxon>
        <taxon>Coleoptera</taxon>
        <taxon>Polyphaga</taxon>
        <taxon>Elateriformia</taxon>
        <taxon>Elateroidea</taxon>
        <taxon>Elateridae</taxon>
        <taxon>Agrypninae</taxon>
        <taxon>Pyrophorini</taxon>
        <taxon>Ignelater</taxon>
    </lineage>
</organism>
<feature type="non-terminal residue" evidence="10">
    <location>
        <position position="540"/>
    </location>
</feature>
<dbReference type="GO" id="GO:0046872">
    <property type="term" value="F:metal ion binding"/>
    <property type="evidence" value="ECO:0007669"/>
    <property type="project" value="UniProtKB-KW"/>
</dbReference>
<evidence type="ECO:0000256" key="8">
    <source>
        <dbReference type="PIRSR" id="PIRSR619791-2"/>
    </source>
</evidence>
<dbReference type="GO" id="GO:0005576">
    <property type="term" value="C:extracellular region"/>
    <property type="evidence" value="ECO:0007669"/>
    <property type="project" value="UniProtKB-SubCell"/>
</dbReference>
<dbReference type="Proteomes" id="UP000801492">
    <property type="component" value="Unassembled WGS sequence"/>
</dbReference>
<dbReference type="PROSITE" id="PS50292">
    <property type="entry name" value="PEROXIDASE_3"/>
    <property type="match status" value="1"/>
</dbReference>
<protein>
    <recommendedName>
        <fullName evidence="12">Peroxidase</fullName>
    </recommendedName>
</protein>
<evidence type="ECO:0008006" key="12">
    <source>
        <dbReference type="Google" id="ProtNLM"/>
    </source>
</evidence>
<feature type="signal peptide" evidence="9">
    <location>
        <begin position="1"/>
        <end position="20"/>
    </location>
</feature>
<gene>
    <name evidence="10" type="ORF">ILUMI_05314</name>
</gene>
<dbReference type="InterPro" id="IPR010255">
    <property type="entry name" value="Haem_peroxidase_sf"/>
</dbReference>
<dbReference type="OrthoDB" id="823504at2759"/>
<dbReference type="PRINTS" id="PR00457">
    <property type="entry name" value="ANPEROXIDASE"/>
</dbReference>
<evidence type="ECO:0000313" key="11">
    <source>
        <dbReference type="Proteomes" id="UP000801492"/>
    </source>
</evidence>
<evidence type="ECO:0000256" key="2">
    <source>
        <dbReference type="ARBA" id="ARBA00022525"/>
    </source>
</evidence>
<sequence>MLPRPLLGIFLFFQTLLAQALTPLYDYYANHGQNFGSNINELFQGQDVTQIFSPTVNGFGNQPFTPPPTQDPATLGCGMPPLGGCQNSKYRSYDGSCNNLRNPTWGTPQTPYSRLLPPIYGDGISQPTRAKSGRDLPSARTVSLVFFPDVEIEDPKFTLAAMQYGQIITHDMSMIAGSTQSTPHQTQCCSSDGQLLQGPAPDAHCFPIVLPQNDPQTLKANIRCMNFVRTITDRDRNCVGGFQPAEQLTVVNHFLDLSIVYGNTDQVNQQVREFQGGRLRVVQRQGKEWLPQNPNITGTCPAVQSFDEPCYLAGDARVNQNPQLTVIQVILLREHNRLANALAHLNPHWNDEMIFQEARRINMAQHQHITYYEWLPIFLGIENSIKNRIIYNHKGDFVNDYNENVNPTVINEHATAAFRFFHALIAGRLDLVTEHRDRFGNIRLSDWFNRPAIIEQGNNFDDLTRGLTTQPEEKSNQFSDSEITQFLFRMLGRLFGQDLRAFDVQRNRDHGLASYNDFREFCGLSRAHSFEGFLDVISSE</sequence>
<dbReference type="InterPro" id="IPR037120">
    <property type="entry name" value="Haem_peroxidase_sf_animal"/>
</dbReference>
<evidence type="ECO:0000256" key="3">
    <source>
        <dbReference type="ARBA" id="ARBA00022559"/>
    </source>
</evidence>
<evidence type="ECO:0000256" key="4">
    <source>
        <dbReference type="ARBA" id="ARBA00022617"/>
    </source>
</evidence>
<evidence type="ECO:0000256" key="5">
    <source>
        <dbReference type="ARBA" id="ARBA00022729"/>
    </source>
</evidence>
<dbReference type="GO" id="GO:0020037">
    <property type="term" value="F:heme binding"/>
    <property type="evidence" value="ECO:0007669"/>
    <property type="project" value="InterPro"/>
</dbReference>
<keyword evidence="4 8" id="KW-0349">Heme</keyword>
<evidence type="ECO:0000256" key="9">
    <source>
        <dbReference type="SAM" id="SignalP"/>
    </source>
</evidence>
<accession>A0A8K0D814</accession>